<keyword evidence="3 8" id="KW-0547">Nucleotide-binding</keyword>
<comment type="catalytic activity">
    <reaction evidence="7 8">
        <text>L-glutamyl-tRNA(Gln) + L-glutamine + ATP + H2O = L-glutaminyl-tRNA(Gln) + L-glutamate + ADP + phosphate + H(+)</text>
        <dbReference type="Rhea" id="RHEA:17521"/>
        <dbReference type="Rhea" id="RHEA-COMP:9681"/>
        <dbReference type="Rhea" id="RHEA-COMP:9684"/>
        <dbReference type="ChEBI" id="CHEBI:15377"/>
        <dbReference type="ChEBI" id="CHEBI:15378"/>
        <dbReference type="ChEBI" id="CHEBI:29985"/>
        <dbReference type="ChEBI" id="CHEBI:30616"/>
        <dbReference type="ChEBI" id="CHEBI:43474"/>
        <dbReference type="ChEBI" id="CHEBI:58359"/>
        <dbReference type="ChEBI" id="CHEBI:78520"/>
        <dbReference type="ChEBI" id="CHEBI:78521"/>
        <dbReference type="ChEBI" id="CHEBI:456216"/>
        <dbReference type="EC" id="6.3.5.7"/>
    </reaction>
</comment>
<dbReference type="NCBIfam" id="TIGR00132">
    <property type="entry name" value="gatA"/>
    <property type="match status" value="1"/>
</dbReference>
<dbReference type="SUPFAM" id="SSF75304">
    <property type="entry name" value="Amidase signature (AS) enzymes"/>
    <property type="match status" value="1"/>
</dbReference>
<feature type="active site" description="Charge relay system" evidence="8">
    <location>
        <position position="162"/>
    </location>
</feature>
<evidence type="ECO:0000256" key="7">
    <source>
        <dbReference type="ARBA" id="ARBA00047407"/>
    </source>
</evidence>
<dbReference type="InterPro" id="IPR023631">
    <property type="entry name" value="Amidase_dom"/>
</dbReference>
<dbReference type="AlphaFoldDB" id="A0A926EJX8"/>
<evidence type="ECO:0000256" key="3">
    <source>
        <dbReference type="ARBA" id="ARBA00022741"/>
    </source>
</evidence>
<dbReference type="PROSITE" id="PS00571">
    <property type="entry name" value="AMIDASES"/>
    <property type="match status" value="1"/>
</dbReference>
<evidence type="ECO:0000256" key="4">
    <source>
        <dbReference type="ARBA" id="ARBA00022840"/>
    </source>
</evidence>
<dbReference type="PIRSF" id="PIRSF001221">
    <property type="entry name" value="Amidase_fungi"/>
    <property type="match status" value="1"/>
</dbReference>
<dbReference type="InterPro" id="IPR004412">
    <property type="entry name" value="GatA"/>
</dbReference>
<comment type="function">
    <text evidence="6 8">Allows the formation of correctly charged Gln-tRNA(Gln) through the transamidation of misacylated Glu-tRNA(Gln) in organisms which lack glutaminyl-tRNA synthetase. The reaction takes place in the presence of glutamine and ATP through an activated gamma-phospho-Glu-tRNA(Gln).</text>
</comment>
<evidence type="ECO:0000256" key="8">
    <source>
        <dbReference type="HAMAP-Rule" id="MF_00120"/>
    </source>
</evidence>
<comment type="subunit">
    <text evidence="8">Heterotrimer of A, B and C subunits.</text>
</comment>
<organism evidence="10 11">
    <name type="scientific">Youxingia wuxianensis</name>
    <dbReference type="NCBI Taxonomy" id="2763678"/>
    <lineage>
        <taxon>Bacteria</taxon>
        <taxon>Bacillati</taxon>
        <taxon>Bacillota</taxon>
        <taxon>Clostridia</taxon>
        <taxon>Eubacteriales</taxon>
        <taxon>Oscillospiraceae</taxon>
        <taxon>Youxingia</taxon>
    </lineage>
</organism>
<comment type="caution">
    <text evidence="10">The sequence shown here is derived from an EMBL/GenBank/DDBJ whole genome shotgun (WGS) entry which is preliminary data.</text>
</comment>
<dbReference type="Gene3D" id="3.90.1300.10">
    <property type="entry name" value="Amidase signature (AS) domain"/>
    <property type="match status" value="1"/>
</dbReference>
<keyword evidence="2 8" id="KW-0436">Ligase</keyword>
<comment type="similarity">
    <text evidence="1 8">Belongs to the amidase family. GatA subfamily.</text>
</comment>
<evidence type="ECO:0000256" key="1">
    <source>
        <dbReference type="ARBA" id="ARBA00008069"/>
    </source>
</evidence>
<dbReference type="GO" id="GO:0030956">
    <property type="term" value="C:glutamyl-tRNA(Gln) amidotransferase complex"/>
    <property type="evidence" value="ECO:0007669"/>
    <property type="project" value="InterPro"/>
</dbReference>
<feature type="active site" description="Charge relay system" evidence="8">
    <location>
        <position position="87"/>
    </location>
</feature>
<dbReference type="InterPro" id="IPR000120">
    <property type="entry name" value="Amidase"/>
</dbReference>
<dbReference type="GO" id="GO:0006412">
    <property type="term" value="P:translation"/>
    <property type="evidence" value="ECO:0007669"/>
    <property type="project" value="UniProtKB-UniRule"/>
</dbReference>
<dbReference type="EC" id="6.3.5.7" evidence="8"/>
<dbReference type="GO" id="GO:0050567">
    <property type="term" value="F:glutaminyl-tRNA synthase (glutamine-hydrolyzing) activity"/>
    <property type="evidence" value="ECO:0007669"/>
    <property type="project" value="UniProtKB-UniRule"/>
</dbReference>
<evidence type="ECO:0000256" key="2">
    <source>
        <dbReference type="ARBA" id="ARBA00022598"/>
    </source>
</evidence>
<dbReference type="Proteomes" id="UP000623678">
    <property type="component" value="Unassembled WGS sequence"/>
</dbReference>
<evidence type="ECO:0000259" key="9">
    <source>
        <dbReference type="Pfam" id="PF01425"/>
    </source>
</evidence>
<dbReference type="PANTHER" id="PTHR11895">
    <property type="entry name" value="TRANSAMIDASE"/>
    <property type="match status" value="1"/>
</dbReference>
<dbReference type="HAMAP" id="MF_00120">
    <property type="entry name" value="GatA"/>
    <property type="match status" value="1"/>
</dbReference>
<keyword evidence="4 8" id="KW-0067">ATP-binding</keyword>
<dbReference type="GO" id="GO:0005524">
    <property type="term" value="F:ATP binding"/>
    <property type="evidence" value="ECO:0007669"/>
    <property type="project" value="UniProtKB-KW"/>
</dbReference>
<protein>
    <recommendedName>
        <fullName evidence="8">Glutamyl-tRNA(Gln) amidotransferase subunit A</fullName>
        <shortName evidence="8">Glu-ADT subunit A</shortName>
        <ecNumber evidence="8">6.3.5.7</ecNumber>
    </recommendedName>
</protein>
<dbReference type="PANTHER" id="PTHR11895:SF151">
    <property type="entry name" value="GLUTAMYL-TRNA(GLN) AMIDOTRANSFERASE SUBUNIT A"/>
    <property type="match status" value="1"/>
</dbReference>
<feature type="domain" description="Amidase" evidence="9">
    <location>
        <begin position="32"/>
        <end position="473"/>
    </location>
</feature>
<dbReference type="InterPro" id="IPR036928">
    <property type="entry name" value="AS_sf"/>
</dbReference>
<dbReference type="EMBL" id="JACRTD010000002">
    <property type="protein sequence ID" value="MBC8584748.1"/>
    <property type="molecule type" value="Genomic_DNA"/>
</dbReference>
<evidence type="ECO:0000256" key="5">
    <source>
        <dbReference type="ARBA" id="ARBA00022917"/>
    </source>
</evidence>
<feature type="active site" description="Acyl-ester intermediate" evidence="8">
    <location>
        <position position="186"/>
    </location>
</feature>
<reference evidence="10" key="1">
    <citation type="submission" date="2020-08" db="EMBL/GenBank/DDBJ databases">
        <title>Genome public.</title>
        <authorList>
            <person name="Liu C."/>
            <person name="Sun Q."/>
        </authorList>
    </citation>
    <scope>NUCLEOTIDE SEQUENCE</scope>
    <source>
        <strain evidence="10">NSJ-64</strain>
    </source>
</reference>
<dbReference type="InterPro" id="IPR020556">
    <property type="entry name" value="Amidase_CS"/>
</dbReference>
<evidence type="ECO:0000313" key="11">
    <source>
        <dbReference type="Proteomes" id="UP000623678"/>
    </source>
</evidence>
<sequence length="497" mass="53765">MAISPSKKEVSFKMSIKKLHSMLLSKEFSCKELTQAYLDAVQRENSHINAYIKATPETALSAAKKVDEKLARGEELLPLEGIPMTLKDNISTKDIETTCCSNILKGYIPIYDATVWQILQKQNAVLLGKTNMDEFAMGSSCETSCFGGAKNPHNISHVAGGSSGGAAAAVAGNLAVYGLGSDTGGSIRQPASFCGIVGMKPTYGTVSRYGLIAYASSLDQIGPIASCVEDAALVYDAIAQYDPMDSTSQGKKAPVSGNLGQSLKGKKIGVPREYFDGVRKEVSFALQQALKVYESLGVQMVYFDLPVLKYALPVYYILACAEASSNLGRYDGIRYGYKTQHYNGIHEMICKTRSEGFGAEVKRRILLGNYVLSSGYYDAYYKKAQNLRGSIIQAFKNAFAQCDVILSPTVPMTAFKEGFSSQDQVETYLTDICTVPVNIAGLPAISIPCGFDGSGLPIGMQLIGDTFCEETILNAAYCFEQETKTETLKQVPMGVRL</sequence>
<keyword evidence="5 8" id="KW-0648">Protein biosynthesis</keyword>
<proteinExistence type="inferred from homology"/>
<accession>A0A926EJX8</accession>
<evidence type="ECO:0000313" key="10">
    <source>
        <dbReference type="EMBL" id="MBC8584748.1"/>
    </source>
</evidence>
<dbReference type="Pfam" id="PF01425">
    <property type="entry name" value="Amidase"/>
    <property type="match status" value="1"/>
</dbReference>
<gene>
    <name evidence="8 10" type="primary">gatA</name>
    <name evidence="10" type="ORF">H8705_04050</name>
</gene>
<name>A0A926EJX8_9FIRM</name>
<evidence type="ECO:0000256" key="6">
    <source>
        <dbReference type="ARBA" id="ARBA00025295"/>
    </source>
</evidence>
<keyword evidence="11" id="KW-1185">Reference proteome</keyword>